<dbReference type="Gene3D" id="2.170.16.10">
    <property type="entry name" value="Hedgehog/Intein (Hint) domain"/>
    <property type="match status" value="1"/>
</dbReference>
<dbReference type="InterPro" id="IPR036844">
    <property type="entry name" value="Hint_dom_sf"/>
</dbReference>
<evidence type="ECO:0000313" key="3">
    <source>
        <dbReference type="Proteomes" id="UP000263900"/>
    </source>
</evidence>
<proteinExistence type="predicted"/>
<dbReference type="AlphaFoldDB" id="A0A3B7MSY3"/>
<name>A0A3B7MSY3_9BACT</name>
<dbReference type="PROSITE" id="PS50817">
    <property type="entry name" value="INTEIN_N_TER"/>
    <property type="match status" value="1"/>
</dbReference>
<dbReference type="SUPFAM" id="SSF51294">
    <property type="entry name" value="Hedgehog/intein (Hint) domain"/>
    <property type="match status" value="1"/>
</dbReference>
<dbReference type="GO" id="GO:0016539">
    <property type="term" value="P:intein-mediated protein splicing"/>
    <property type="evidence" value="ECO:0007669"/>
    <property type="project" value="InterPro"/>
</dbReference>
<dbReference type="CDD" id="cd00081">
    <property type="entry name" value="Hint"/>
    <property type="match status" value="1"/>
</dbReference>
<keyword evidence="3" id="KW-1185">Reference proteome</keyword>
<evidence type="ECO:0000259" key="1">
    <source>
        <dbReference type="SMART" id="SM00306"/>
    </source>
</evidence>
<sequence length="329" mass="36610">MKQFILSVALSSLVVFSYSQDKPRTLTLDEYQKTKAFAVKDLDNDTYVKFENTYVLDRYESRKPYFITGDDGKKKRIDIYKLLAKEGMHDLGIMIFYTNEKGTLYKACMPHFTADAKVWEKYFEDIHAIDKQEANFVLKLSYVLSKEFGFQLYKAANQGKDLSKESGTYGNDICFPGTMQVSMAGGGSKALAAIRPGDRILTLDPATQQTNVVTVKELTSHTAKNYAITRLTLLAARETSTTAGTEVWLSGKTVEATPNHPVLTQGGQKKMGAIAVGDEILCLDKSTGRYETFKVWHKTESAGGLQPVYNIVADGGNTFMMNGVMVLQK</sequence>
<dbReference type="RefSeq" id="WP_119050628.1">
    <property type="nucleotide sequence ID" value="NZ_CP032157.1"/>
</dbReference>
<evidence type="ECO:0000313" key="2">
    <source>
        <dbReference type="EMBL" id="AXY74745.1"/>
    </source>
</evidence>
<dbReference type="InterPro" id="IPR006141">
    <property type="entry name" value="Intein_N"/>
</dbReference>
<dbReference type="OrthoDB" id="645009at2"/>
<protein>
    <recommendedName>
        <fullName evidence="1">Hint domain-containing protein</fullName>
    </recommendedName>
</protein>
<dbReference type="KEGG" id="pseg:D3H65_12465"/>
<dbReference type="EMBL" id="CP032157">
    <property type="protein sequence ID" value="AXY74745.1"/>
    <property type="molecule type" value="Genomic_DNA"/>
</dbReference>
<gene>
    <name evidence="2" type="ORF">D3H65_12465</name>
</gene>
<feature type="domain" description="Hint" evidence="1">
    <location>
        <begin position="172"/>
        <end position="284"/>
    </location>
</feature>
<dbReference type="Proteomes" id="UP000263900">
    <property type="component" value="Chromosome"/>
</dbReference>
<dbReference type="SMART" id="SM00306">
    <property type="entry name" value="HintN"/>
    <property type="match status" value="1"/>
</dbReference>
<dbReference type="InterPro" id="IPR003587">
    <property type="entry name" value="Hint_dom_N"/>
</dbReference>
<accession>A0A3B7MSY3</accession>
<reference evidence="2 3" key="1">
    <citation type="submission" date="2018-09" db="EMBL/GenBank/DDBJ databases">
        <title>Genome sequencing of strain 6GH32-13.</title>
        <authorList>
            <person name="Weon H.-Y."/>
            <person name="Heo J."/>
            <person name="Kwon S.-W."/>
        </authorList>
    </citation>
    <scope>NUCLEOTIDE SEQUENCE [LARGE SCALE GENOMIC DNA]</scope>
    <source>
        <strain evidence="2 3">5GH32-13</strain>
    </source>
</reference>
<organism evidence="2 3">
    <name type="scientific">Paraflavitalea soli</name>
    <dbReference type="NCBI Taxonomy" id="2315862"/>
    <lineage>
        <taxon>Bacteria</taxon>
        <taxon>Pseudomonadati</taxon>
        <taxon>Bacteroidota</taxon>
        <taxon>Chitinophagia</taxon>
        <taxon>Chitinophagales</taxon>
        <taxon>Chitinophagaceae</taxon>
        <taxon>Paraflavitalea</taxon>
    </lineage>
</organism>